<proteinExistence type="predicted"/>
<keyword evidence="4 6" id="KW-0472">Membrane</keyword>
<evidence type="ECO:0000313" key="8">
    <source>
        <dbReference type="Proteomes" id="UP001302367"/>
    </source>
</evidence>
<accession>A0ABZ0NW07</accession>
<dbReference type="RefSeq" id="XP_023448572.2">
    <property type="nucleotide sequence ID" value="XM_023600431.2"/>
</dbReference>
<feature type="compositionally biased region" description="Polar residues" evidence="5">
    <location>
        <begin position="177"/>
        <end position="190"/>
    </location>
</feature>
<feature type="compositionally biased region" description="Polar residues" evidence="5">
    <location>
        <begin position="372"/>
        <end position="395"/>
    </location>
</feature>
<feature type="region of interest" description="Disordered" evidence="5">
    <location>
        <begin position="75"/>
        <end position="205"/>
    </location>
</feature>
<feature type="transmembrane region" description="Helical" evidence="6">
    <location>
        <begin position="720"/>
        <end position="741"/>
    </location>
</feature>
<gene>
    <name evidence="7" type="ORF">RHO25_008292</name>
</gene>
<name>A0ABZ0NW07_CERBT</name>
<reference evidence="7 8" key="1">
    <citation type="submission" date="2023-09" db="EMBL/GenBank/DDBJ databases">
        <title>Complete-Gapless Cercospora beticola genome.</title>
        <authorList>
            <person name="Wyatt N.A."/>
            <person name="Spanner R.E."/>
            <person name="Bolton M.D."/>
        </authorList>
    </citation>
    <scope>NUCLEOTIDE SEQUENCE [LARGE SCALE GENOMIC DNA]</scope>
    <source>
        <strain evidence="7">Cb09-40</strain>
    </source>
</reference>
<feature type="region of interest" description="Disordered" evidence="5">
    <location>
        <begin position="1"/>
        <end position="57"/>
    </location>
</feature>
<dbReference type="GeneID" id="35431492"/>
<keyword evidence="8" id="KW-1185">Reference proteome</keyword>
<dbReference type="SUPFAM" id="SSF103473">
    <property type="entry name" value="MFS general substrate transporter"/>
    <property type="match status" value="1"/>
</dbReference>
<dbReference type="PANTHER" id="PTHR23502">
    <property type="entry name" value="MAJOR FACILITATOR SUPERFAMILY"/>
    <property type="match status" value="1"/>
</dbReference>
<keyword evidence="3 6" id="KW-1133">Transmembrane helix</keyword>
<dbReference type="PANTHER" id="PTHR23502:SF76">
    <property type="entry name" value="POLYAMINE TRANSPORT PROTEIN"/>
    <property type="match status" value="1"/>
</dbReference>
<evidence type="ECO:0000313" key="7">
    <source>
        <dbReference type="EMBL" id="WPB03651.1"/>
    </source>
</evidence>
<feature type="transmembrane region" description="Helical" evidence="6">
    <location>
        <begin position="652"/>
        <end position="673"/>
    </location>
</feature>
<feature type="compositionally biased region" description="Polar residues" evidence="5">
    <location>
        <begin position="128"/>
        <end position="138"/>
    </location>
</feature>
<comment type="subcellular location">
    <subcellularLocation>
        <location evidence="1">Membrane</location>
        <topology evidence="1">Multi-pass membrane protein</topology>
    </subcellularLocation>
</comment>
<dbReference type="Proteomes" id="UP001302367">
    <property type="component" value="Chromosome 5"/>
</dbReference>
<feature type="transmembrane region" description="Helical" evidence="6">
    <location>
        <begin position="753"/>
        <end position="775"/>
    </location>
</feature>
<feature type="compositionally biased region" description="Basic and acidic residues" evidence="5">
    <location>
        <begin position="139"/>
        <end position="160"/>
    </location>
</feature>
<evidence type="ECO:0000256" key="5">
    <source>
        <dbReference type="SAM" id="MobiDB-lite"/>
    </source>
</evidence>
<keyword evidence="2 6" id="KW-0812">Transmembrane</keyword>
<evidence type="ECO:0000256" key="1">
    <source>
        <dbReference type="ARBA" id="ARBA00004141"/>
    </source>
</evidence>
<feature type="region of interest" description="Disordered" evidence="5">
    <location>
        <begin position="231"/>
        <end position="251"/>
    </location>
</feature>
<feature type="compositionally biased region" description="Basic and acidic residues" evidence="5">
    <location>
        <begin position="86"/>
        <end position="97"/>
    </location>
</feature>
<feature type="compositionally biased region" description="Polar residues" evidence="5">
    <location>
        <begin position="231"/>
        <end position="241"/>
    </location>
</feature>
<organism evidence="7 8">
    <name type="scientific">Cercospora beticola</name>
    <name type="common">Sugarbeet leaf spot fungus</name>
    <dbReference type="NCBI Taxonomy" id="122368"/>
    <lineage>
        <taxon>Eukaryota</taxon>
        <taxon>Fungi</taxon>
        <taxon>Dikarya</taxon>
        <taxon>Ascomycota</taxon>
        <taxon>Pezizomycotina</taxon>
        <taxon>Dothideomycetes</taxon>
        <taxon>Dothideomycetidae</taxon>
        <taxon>Mycosphaerellales</taxon>
        <taxon>Mycosphaerellaceae</taxon>
        <taxon>Cercospora</taxon>
    </lineage>
</organism>
<evidence type="ECO:0000256" key="2">
    <source>
        <dbReference type="ARBA" id="ARBA00022692"/>
    </source>
</evidence>
<evidence type="ECO:0000256" key="6">
    <source>
        <dbReference type="SAM" id="Phobius"/>
    </source>
</evidence>
<evidence type="ECO:0000256" key="3">
    <source>
        <dbReference type="ARBA" id="ARBA00022989"/>
    </source>
</evidence>
<feature type="region of interest" description="Disordered" evidence="5">
    <location>
        <begin position="526"/>
        <end position="559"/>
    </location>
</feature>
<feature type="transmembrane region" description="Helical" evidence="6">
    <location>
        <begin position="688"/>
        <end position="708"/>
    </location>
</feature>
<feature type="compositionally biased region" description="Basic residues" evidence="5">
    <location>
        <begin position="191"/>
        <end position="202"/>
    </location>
</feature>
<protein>
    <submittedName>
        <fullName evidence="7">Uncharacterized protein</fullName>
    </submittedName>
</protein>
<dbReference type="EMBL" id="CP134188">
    <property type="protein sequence ID" value="WPB03651.1"/>
    <property type="molecule type" value="Genomic_DNA"/>
</dbReference>
<dbReference type="InterPro" id="IPR036259">
    <property type="entry name" value="MFS_trans_sf"/>
</dbReference>
<feature type="region of interest" description="Disordered" evidence="5">
    <location>
        <begin position="355"/>
        <end position="445"/>
    </location>
</feature>
<sequence length="777" mass="83744">MATVEGQMHNGATRAPRPPLAARKRLPWLEAAGIAPALQPQPTSSSHDALPPQAPVNNLIEPSVKYVASNTLSDDLRFRPTGSTPEIRDQRRTRDPRSYSQTSEPPAGLRSRPITKTKPAPDHRALSCASSEYSTTTPSDREALPAGFPRKDPASYEKLVKSPHSPEPALKKPASHIVTSTTNTVKAQSARQRKGTTTRKPHPGQYRNVAAVSSASIDGAQRKLPGAISNTASNAVNSSETLPKPTSADLPLSSLPATTSSLYALPPHLMAPSSSSSPDSDYAIPTGVSRKAAAMPERQKLTGAKPKPFADVATRPAQHTLDAVQPSEVGTGDQGGTRAVTGLPDVQEVTMRPLRLSQTESMRSSEEEGISPSASPGRWNTASADKSPFTRTNPAMTKARSRNSQPASKEPTRISRGGAVQQGHRMVSTNDSISRTPPRLYHPPSADSIVRDYAYKDPKILRRHSTHSLERAKPGAAASFYADHGESVATQPGIRHSICTAQIEAPLPPPPESKWCCGRPGKQQRVHRAHAMHNSDTTGSRVPSRPLRRAQPGLQNGSRSAEPLLAANDQAHSTAAANLPPATGTTSATLPAQTFKPARVPTASSDAEAVDLSLKHPRLNHISVKEGEEYYLRRHHRPEPIAREWSLTRKRLTSFIACLNTIFVGLIAGIYAGEVPRIQYQLDDESHWVIFGNMLLFAGLGLSTLIAWPLPLLHGRRPYILVAFGIMLPLQIPQAMVVQYAHGSGLLYKIGLLLPRGLTGLALGFANVNFLPTLWDL</sequence>
<evidence type="ECO:0000256" key="4">
    <source>
        <dbReference type="ARBA" id="ARBA00023136"/>
    </source>
</evidence>